<evidence type="ECO:0000256" key="1">
    <source>
        <dbReference type="SAM" id="Phobius"/>
    </source>
</evidence>
<evidence type="ECO:0000259" key="2">
    <source>
        <dbReference type="Pfam" id="PF13968"/>
    </source>
</evidence>
<feature type="transmembrane region" description="Helical" evidence="1">
    <location>
        <begin position="71"/>
        <end position="91"/>
    </location>
</feature>
<dbReference type="GeneID" id="100844629"/>
<dbReference type="FunCoup" id="A0A0Q3PA05">
    <property type="interactions" value="200"/>
</dbReference>
<dbReference type="Gramene" id="KQJ85817">
    <property type="protein sequence ID" value="KQJ85817"/>
    <property type="gene ID" value="BRADI_4g01870v3"/>
</dbReference>
<evidence type="ECO:0000313" key="4">
    <source>
        <dbReference type="EnsemblPlants" id="KQJ85817"/>
    </source>
</evidence>
<dbReference type="Pfam" id="PF13968">
    <property type="entry name" value="DUF4220"/>
    <property type="match status" value="1"/>
</dbReference>
<reference evidence="3 4" key="1">
    <citation type="journal article" date="2010" name="Nature">
        <title>Genome sequencing and analysis of the model grass Brachypodium distachyon.</title>
        <authorList>
            <consortium name="International Brachypodium Initiative"/>
        </authorList>
    </citation>
    <scope>NUCLEOTIDE SEQUENCE [LARGE SCALE GENOMIC DNA]</scope>
    <source>
        <strain evidence="3 4">Bd21</strain>
    </source>
</reference>
<name>A0A0Q3PA05_BRADI</name>
<dbReference type="EnsemblPlants" id="KQJ85817">
    <property type="protein sequence ID" value="KQJ85817"/>
    <property type="gene ID" value="BRADI_4g01870v3"/>
</dbReference>
<evidence type="ECO:0000313" key="3">
    <source>
        <dbReference type="EMBL" id="KQJ85817.2"/>
    </source>
</evidence>
<keyword evidence="1" id="KW-1133">Transmembrane helix</keyword>
<dbReference type="Proteomes" id="UP000008810">
    <property type="component" value="Chromosome 4"/>
</dbReference>
<dbReference type="EMBL" id="CM000883">
    <property type="protein sequence ID" value="KQJ85817.2"/>
    <property type="molecule type" value="Genomic_DNA"/>
</dbReference>
<organism evidence="3">
    <name type="scientific">Brachypodium distachyon</name>
    <name type="common">Purple false brome</name>
    <name type="synonym">Trachynia distachya</name>
    <dbReference type="NCBI Taxonomy" id="15368"/>
    <lineage>
        <taxon>Eukaryota</taxon>
        <taxon>Viridiplantae</taxon>
        <taxon>Streptophyta</taxon>
        <taxon>Embryophyta</taxon>
        <taxon>Tracheophyta</taxon>
        <taxon>Spermatophyta</taxon>
        <taxon>Magnoliopsida</taxon>
        <taxon>Liliopsida</taxon>
        <taxon>Poales</taxon>
        <taxon>Poaceae</taxon>
        <taxon>BOP clade</taxon>
        <taxon>Pooideae</taxon>
        <taxon>Stipodae</taxon>
        <taxon>Brachypodieae</taxon>
        <taxon>Brachypodium</taxon>
    </lineage>
</organism>
<reference evidence="3" key="2">
    <citation type="submission" date="2017-06" db="EMBL/GenBank/DDBJ databases">
        <title>WGS assembly of Brachypodium distachyon.</title>
        <authorList>
            <consortium name="The International Brachypodium Initiative"/>
            <person name="Lucas S."/>
            <person name="Harmon-Smith M."/>
            <person name="Lail K."/>
            <person name="Tice H."/>
            <person name="Grimwood J."/>
            <person name="Bruce D."/>
            <person name="Barry K."/>
            <person name="Shu S."/>
            <person name="Lindquist E."/>
            <person name="Wang M."/>
            <person name="Pitluck S."/>
            <person name="Vogel J.P."/>
            <person name="Garvin D.F."/>
            <person name="Mockler T.C."/>
            <person name="Schmutz J."/>
            <person name="Rokhsar D."/>
            <person name="Bevan M.W."/>
        </authorList>
    </citation>
    <scope>NUCLEOTIDE SEQUENCE</scope>
    <source>
        <strain evidence="3">Bd21</strain>
    </source>
</reference>
<dbReference type="KEGG" id="bdi:100844629"/>
<dbReference type="AlphaFoldDB" id="A0A0Q3PA05"/>
<keyword evidence="5" id="KW-1185">Reference proteome</keyword>
<accession>A0A0Q3PA05</accession>
<protein>
    <recommendedName>
        <fullName evidence="2">DUF4220 domain-containing protein</fullName>
    </recommendedName>
</protein>
<dbReference type="Pfam" id="PF04578">
    <property type="entry name" value="DUF594"/>
    <property type="match status" value="1"/>
</dbReference>
<reference evidence="4" key="3">
    <citation type="submission" date="2018-08" db="UniProtKB">
        <authorList>
            <consortium name="EnsemblPlants"/>
        </authorList>
    </citation>
    <scope>IDENTIFICATION</scope>
    <source>
        <strain evidence="4">cv. Bd21</strain>
    </source>
</reference>
<dbReference type="InterPro" id="IPR025315">
    <property type="entry name" value="DUF4220"/>
</dbReference>
<proteinExistence type="predicted"/>
<dbReference type="PANTHER" id="PTHR31325">
    <property type="entry name" value="OS01G0798800 PROTEIN-RELATED"/>
    <property type="match status" value="1"/>
</dbReference>
<feature type="transmembrane region" description="Helical" evidence="1">
    <location>
        <begin position="397"/>
        <end position="419"/>
    </location>
</feature>
<sequence>MFFLANSSYANTSCDTVQNHFIYNLTSSYTDQTNEATMVLTSVVMFMLAALFFSLNLFSRLSDLSAILNPSVRLFLSTSLSLFLPVMSYLFSEAKNEAAALVVGNTDSSSYYSQLGTELSLRARTILMWMLLVELLRKKVEAILVNEAVKSYTSTIDRASRIAWLGYLVFYNLRSTGKKAVYGILWVLGAAKFLQRLAINELLRRSLAYGKNAELLSSYMAQIMWQEQDNQHQAGVIDEGADGVELLRRCKYALMGEEDLEVKAGPNGYEIELKNNTIVTVGDVWRLADYGDKEDRVEQDSMLKRLCLSFALYKLMRRRFEDLPPITDDETCNCRSLIFKGLRKQLLEEAEAALSSSTAGSHQEDELLHLDVERKEDQKGMVVAVALFQVFDEEIQFLLLAFCLLTFVLCGNGDVVYAYQSITNDNYIISTGTMKLAVCLLKRISKSPEALFSIVDLAITMLLLLTFLYEELWEYLVFILSNWLMVSLLCKYTAAKRHWCEPHDSRSISFLSRLIRSILWVRSKMSHRNLYFKQFSMLGFTGGRSYACMMMRPNTNTTVVPMEVKKSIMEYLMDAHTASASRPLSNGWSTLQLEKHDHRLNSSASRLSSQCESKSVAEVIITWHVATSILEFKCPMPTGGRARRHGHRHRNVAAALSGYCAYLVAHYPELLPDNKDGTSRVYNEMQQELKKELGGCLRYRMSSPGARYNKLLSETANKEINSSSVATAAAMVQKAAKLGKTLVEMAKQEEDHVWELLADLWTELMVYVAPSGGELHMKAHKEALAHGGKFITVLWALCTHTGITRPAIAPWEAARRNLEP</sequence>
<dbReference type="RefSeq" id="XP_024310957.1">
    <property type="nucleotide sequence ID" value="XM_024455189.1"/>
</dbReference>
<gene>
    <name evidence="4" type="primary">LOC100844629</name>
    <name evidence="3" type="ORF">BRADI_4g01870v3</name>
</gene>
<feature type="domain" description="DUF4220" evidence="2">
    <location>
        <begin position="158"/>
        <end position="538"/>
    </location>
</feature>
<evidence type="ECO:0000313" key="5">
    <source>
        <dbReference type="Proteomes" id="UP000008810"/>
    </source>
</evidence>
<feature type="transmembrane region" description="Helical" evidence="1">
    <location>
        <begin position="36"/>
        <end position="59"/>
    </location>
</feature>
<dbReference type="OrthoDB" id="666337at2759"/>
<keyword evidence="1" id="KW-0472">Membrane</keyword>
<dbReference type="InterPro" id="IPR007658">
    <property type="entry name" value="DUF594"/>
</dbReference>
<feature type="transmembrane region" description="Helical" evidence="1">
    <location>
        <begin position="450"/>
        <end position="469"/>
    </location>
</feature>
<keyword evidence="1" id="KW-0812">Transmembrane</keyword>